<feature type="chain" id="PRO_5016111086" description="Peptidase S8/S53 domain-containing protein" evidence="6">
    <location>
        <begin position="22"/>
        <end position="618"/>
    </location>
</feature>
<dbReference type="Proteomes" id="UP000248795">
    <property type="component" value="Unassembled WGS sequence"/>
</dbReference>
<dbReference type="PRINTS" id="PR00723">
    <property type="entry name" value="SUBTILISIN"/>
</dbReference>
<dbReference type="GO" id="GO:0004252">
    <property type="term" value="F:serine-type endopeptidase activity"/>
    <property type="evidence" value="ECO:0007669"/>
    <property type="project" value="UniProtKB-UniRule"/>
</dbReference>
<keyword evidence="2 5" id="KW-0645">Protease</keyword>
<evidence type="ECO:0000256" key="3">
    <source>
        <dbReference type="ARBA" id="ARBA00022801"/>
    </source>
</evidence>
<comment type="similarity">
    <text evidence="1 5">Belongs to the peptidase S8 family.</text>
</comment>
<evidence type="ECO:0000256" key="6">
    <source>
        <dbReference type="SAM" id="SignalP"/>
    </source>
</evidence>
<dbReference type="PROSITE" id="PS00137">
    <property type="entry name" value="SUBTILASE_HIS"/>
    <property type="match status" value="1"/>
</dbReference>
<dbReference type="AlphaFoldDB" id="A0A2W2BNJ9"/>
<comment type="caution">
    <text evidence="9">The sequence shown here is derived from an EMBL/GenBank/DDBJ whole genome shotgun (WGS) entry which is preliminary data.</text>
</comment>
<dbReference type="InterPro" id="IPR023827">
    <property type="entry name" value="Peptidase_S8_Asp-AS"/>
</dbReference>
<feature type="active site" description="Charge relay system" evidence="5">
    <location>
        <position position="216"/>
    </location>
</feature>
<keyword evidence="10" id="KW-1185">Reference proteome</keyword>
<name>A0A2W2BNJ9_9HYPH</name>
<dbReference type="GO" id="GO:0006508">
    <property type="term" value="P:proteolysis"/>
    <property type="evidence" value="ECO:0007669"/>
    <property type="project" value="UniProtKB-KW"/>
</dbReference>
<dbReference type="RefSeq" id="WP_111196577.1">
    <property type="nucleotide sequence ID" value="NZ_QKVK01000002.1"/>
</dbReference>
<organism evidence="9 10">
    <name type="scientific">Aestuariivirga litoralis</name>
    <dbReference type="NCBI Taxonomy" id="2650924"/>
    <lineage>
        <taxon>Bacteria</taxon>
        <taxon>Pseudomonadati</taxon>
        <taxon>Pseudomonadota</taxon>
        <taxon>Alphaproteobacteria</taxon>
        <taxon>Hyphomicrobiales</taxon>
        <taxon>Aestuariivirgaceae</taxon>
        <taxon>Aestuariivirga</taxon>
    </lineage>
</organism>
<evidence type="ECO:0000259" key="7">
    <source>
        <dbReference type="Pfam" id="PF00082"/>
    </source>
</evidence>
<evidence type="ECO:0000259" key="8">
    <source>
        <dbReference type="Pfam" id="PF18998"/>
    </source>
</evidence>
<sequence length="618" mass="63129">MRRLFLAVFLGVFALGAPSSAAERADLAAAQRTAALQALTAKAVQAGTVDVIVGFNVPFSPEAELDPKAAAAQERAIAAAAAAFRVRYASIIKRAPDRLRTYTTLPFAALQVTAADLQLLGADTAILTLEDNGRLTSQLQQSGPQIGAPAAWLAGFTGKGQTIAVLDSGIDKTHPFLKGKVISEACYSYLGQCPGRRTESTAAGSAVPCTWAGCEHGTHVAGIAAGRGAAFSGIAPDARLMSVRVASHDDGGSFVMVSDMIAGLERVAKLAKSNTIAAVNLSLGGTAKFTEYCDDAYPAADAAFRLLYASNVAVVAASGNDGFLDGLAFPACLSSAVSVGAVFDAAAAPCDAGGPAARVDDVACFSNSAPFLSLLAPGAAIYSSVPGGGFDTLSGTSMAAAHVAAAFAILRQKFPQAPVGTLRVALRHSGRPITDQRNGAVTPRIQVDAAFEEVQQVNVTIIGKGSVRINPWAVAACTASCSLYVPMGSSVGLRTAPAPGQAFAGWTGDCTRSPCDFDVWSPKSVTARFAPGARLTVKIGPAPGGVQVTALGEVTNSYGSFSGFYPVGTQIGLNPLTVGGEGEPPISNFAGWTGPCQVTGDYCGVTLRKDTVVSARFQ</sequence>
<accession>A0A2W2BNJ9</accession>
<dbReference type="InterPro" id="IPR015500">
    <property type="entry name" value="Peptidase_S8_subtilisin-rel"/>
</dbReference>
<dbReference type="PANTHER" id="PTHR43399">
    <property type="entry name" value="SUBTILISIN-RELATED"/>
    <property type="match status" value="1"/>
</dbReference>
<feature type="active site" description="Charge relay system" evidence="5">
    <location>
        <position position="397"/>
    </location>
</feature>
<dbReference type="PANTHER" id="PTHR43399:SF4">
    <property type="entry name" value="CELL WALL-ASSOCIATED PROTEASE"/>
    <property type="match status" value="1"/>
</dbReference>
<evidence type="ECO:0008006" key="11">
    <source>
        <dbReference type="Google" id="ProtNLM"/>
    </source>
</evidence>
<proteinExistence type="inferred from homology"/>
<dbReference type="EMBL" id="QKVK01000002">
    <property type="protein sequence ID" value="PZF77829.1"/>
    <property type="molecule type" value="Genomic_DNA"/>
</dbReference>
<feature type="signal peptide" evidence="6">
    <location>
        <begin position="1"/>
        <end position="21"/>
    </location>
</feature>
<protein>
    <recommendedName>
        <fullName evidence="11">Peptidase S8/S53 domain-containing protein</fullName>
    </recommendedName>
</protein>
<feature type="domain" description="Bacterial repeat" evidence="8">
    <location>
        <begin position="471"/>
        <end position="531"/>
    </location>
</feature>
<keyword evidence="4 5" id="KW-0720">Serine protease</keyword>
<dbReference type="Gene3D" id="3.40.50.200">
    <property type="entry name" value="Peptidase S8/S53 domain"/>
    <property type="match status" value="1"/>
</dbReference>
<keyword evidence="3 5" id="KW-0378">Hydrolase</keyword>
<dbReference type="InterPro" id="IPR036852">
    <property type="entry name" value="Peptidase_S8/S53_dom_sf"/>
</dbReference>
<evidence type="ECO:0000256" key="1">
    <source>
        <dbReference type="ARBA" id="ARBA00011073"/>
    </source>
</evidence>
<evidence type="ECO:0000256" key="2">
    <source>
        <dbReference type="ARBA" id="ARBA00022670"/>
    </source>
</evidence>
<gene>
    <name evidence="9" type="ORF">DK847_05225</name>
</gene>
<reference evidence="10" key="1">
    <citation type="submission" date="2018-06" db="EMBL/GenBank/DDBJ databases">
        <title>Aestuariibacter litoralis strain KCTC 52945T.</title>
        <authorList>
            <person name="Li X."/>
            <person name="Salam N."/>
            <person name="Li J.-L."/>
            <person name="Chen Y.-M."/>
            <person name="Yang Z.-W."/>
            <person name="Zhang L.-Y."/>
            <person name="Han M.-X."/>
            <person name="Xiao M."/>
            <person name="Li W.-J."/>
        </authorList>
    </citation>
    <scope>NUCLEOTIDE SEQUENCE [LARGE SCALE GENOMIC DNA]</scope>
    <source>
        <strain evidence="10">KCTC 52945</strain>
    </source>
</reference>
<dbReference type="SUPFAM" id="SSF52743">
    <property type="entry name" value="Subtilisin-like"/>
    <property type="match status" value="1"/>
</dbReference>
<dbReference type="InterPro" id="IPR051048">
    <property type="entry name" value="Peptidase_S8/S53_subtilisin"/>
</dbReference>
<dbReference type="Pfam" id="PF18998">
    <property type="entry name" value="Flg_new_2"/>
    <property type="match status" value="1"/>
</dbReference>
<dbReference type="PROSITE" id="PS00136">
    <property type="entry name" value="SUBTILASE_ASP"/>
    <property type="match status" value="1"/>
</dbReference>
<evidence type="ECO:0000313" key="9">
    <source>
        <dbReference type="EMBL" id="PZF77829.1"/>
    </source>
</evidence>
<evidence type="ECO:0000256" key="4">
    <source>
        <dbReference type="ARBA" id="ARBA00022825"/>
    </source>
</evidence>
<dbReference type="InterPro" id="IPR022398">
    <property type="entry name" value="Peptidase_S8_His-AS"/>
</dbReference>
<evidence type="ECO:0000256" key="5">
    <source>
        <dbReference type="PROSITE-ProRule" id="PRU01240"/>
    </source>
</evidence>
<dbReference type="PROSITE" id="PS51892">
    <property type="entry name" value="SUBTILASE"/>
    <property type="match status" value="1"/>
</dbReference>
<feature type="active site" description="Charge relay system" evidence="5">
    <location>
        <position position="167"/>
    </location>
</feature>
<feature type="domain" description="Peptidase S8/S53" evidence="7">
    <location>
        <begin position="158"/>
        <end position="430"/>
    </location>
</feature>
<keyword evidence="6" id="KW-0732">Signal</keyword>
<evidence type="ECO:0000313" key="10">
    <source>
        <dbReference type="Proteomes" id="UP000248795"/>
    </source>
</evidence>
<dbReference type="InterPro" id="IPR044060">
    <property type="entry name" value="Bacterial_rp_domain"/>
</dbReference>
<dbReference type="Pfam" id="PF00082">
    <property type="entry name" value="Peptidase_S8"/>
    <property type="match status" value="1"/>
</dbReference>
<dbReference type="InterPro" id="IPR000209">
    <property type="entry name" value="Peptidase_S8/S53_dom"/>
</dbReference>